<evidence type="ECO:0000256" key="1">
    <source>
        <dbReference type="SAM" id="MobiDB-lite"/>
    </source>
</evidence>
<name>A0A6P8IHK2_ACTTE</name>
<gene>
    <name evidence="3" type="primary">LOC116301254</name>
</gene>
<evidence type="ECO:0000313" key="3">
    <source>
        <dbReference type="RefSeq" id="XP_031566150.1"/>
    </source>
</evidence>
<dbReference type="InParanoid" id="A0A6P8IHK2"/>
<accession>A0A6P8IHK2</accession>
<reference evidence="3" key="1">
    <citation type="submission" date="2025-08" db="UniProtKB">
        <authorList>
            <consortium name="RefSeq"/>
        </authorList>
    </citation>
    <scope>IDENTIFICATION</scope>
    <source>
        <tissue evidence="3">Tentacle</tissue>
    </source>
</reference>
<sequence>MIGRSATRCAANLSRISSSHSLLRAAAKLCKSGTNGVKRASTLSATLQSRLAKGSMPNSSFVAVQEKYGKFLSKNFSAISAACDSPQVLVELLIQTGISTDLQEDDEEMSSVSGKKKHRRKQKY</sequence>
<dbReference type="AlphaFoldDB" id="A0A6P8IHK2"/>
<protein>
    <submittedName>
        <fullName evidence="3">Uncharacterized protein LOC116301254</fullName>
    </submittedName>
</protein>
<dbReference type="Proteomes" id="UP000515163">
    <property type="component" value="Unplaced"/>
</dbReference>
<evidence type="ECO:0000313" key="2">
    <source>
        <dbReference type="Proteomes" id="UP000515163"/>
    </source>
</evidence>
<organism evidence="2 3">
    <name type="scientific">Actinia tenebrosa</name>
    <name type="common">Australian red waratah sea anemone</name>
    <dbReference type="NCBI Taxonomy" id="6105"/>
    <lineage>
        <taxon>Eukaryota</taxon>
        <taxon>Metazoa</taxon>
        <taxon>Cnidaria</taxon>
        <taxon>Anthozoa</taxon>
        <taxon>Hexacorallia</taxon>
        <taxon>Actiniaria</taxon>
        <taxon>Actiniidae</taxon>
        <taxon>Actinia</taxon>
    </lineage>
</organism>
<dbReference type="RefSeq" id="XP_031566150.1">
    <property type="nucleotide sequence ID" value="XM_031710290.1"/>
</dbReference>
<dbReference type="GeneID" id="116301254"/>
<feature type="region of interest" description="Disordered" evidence="1">
    <location>
        <begin position="103"/>
        <end position="124"/>
    </location>
</feature>
<dbReference type="KEGG" id="aten:116301254"/>
<feature type="compositionally biased region" description="Basic residues" evidence="1">
    <location>
        <begin position="114"/>
        <end position="124"/>
    </location>
</feature>
<dbReference type="OrthoDB" id="10318809at2759"/>
<proteinExistence type="predicted"/>
<keyword evidence="2" id="KW-1185">Reference proteome</keyword>